<reference evidence="1 2" key="1">
    <citation type="journal article" date="2023" name="Science">
        <title>Complex scaffold remodeling in plant triterpene biosynthesis.</title>
        <authorList>
            <person name="De La Pena R."/>
            <person name="Hodgson H."/>
            <person name="Liu J.C."/>
            <person name="Stephenson M.J."/>
            <person name="Martin A.C."/>
            <person name="Owen C."/>
            <person name="Harkess A."/>
            <person name="Leebens-Mack J."/>
            <person name="Jimenez L.E."/>
            <person name="Osbourn A."/>
            <person name="Sattely E.S."/>
        </authorList>
    </citation>
    <scope>NUCLEOTIDE SEQUENCE [LARGE SCALE GENOMIC DNA]</scope>
    <source>
        <strain evidence="2">cv. JPN11</strain>
        <tissue evidence="1">Leaf</tissue>
    </source>
</reference>
<sequence length="361" mass="40702">MDLMQDQEARELFEAQARLYKLMYNYVSSMSVKCAVELGIPDIIHGRGRSMTLPELVSELGIQPNKTTSLCRLMRLLVHLGLFSSTKLQGQQAEDEEQEKEAYALTPLSTLLLKDKSYCLSPYVVGMLHSTLTNPLHFLSSWFRGNELTAFETAYGSNLWDYMMRNPEFNSSFNQGMASDSQMANLVVKDCKPIFEGLDSLVDVGGGRGSFSRIISEAFPGIKCTVLDLPHVVANLQETEHLEFIAGDMFQSIPPADACLLKTIFHAFGDQDCVKIMKKCREAIESKGGGKVIIIDIVINEKRDEHELTEAKLFFDMFVITKARKIIKNVNKEHRDLTWFTNDVLATSTDRGEKSFIDLEE</sequence>
<accession>A0ACC1WXA9</accession>
<organism evidence="1 2">
    <name type="scientific">Melia azedarach</name>
    <name type="common">Chinaberry tree</name>
    <dbReference type="NCBI Taxonomy" id="155640"/>
    <lineage>
        <taxon>Eukaryota</taxon>
        <taxon>Viridiplantae</taxon>
        <taxon>Streptophyta</taxon>
        <taxon>Embryophyta</taxon>
        <taxon>Tracheophyta</taxon>
        <taxon>Spermatophyta</taxon>
        <taxon>Magnoliopsida</taxon>
        <taxon>eudicotyledons</taxon>
        <taxon>Gunneridae</taxon>
        <taxon>Pentapetalae</taxon>
        <taxon>rosids</taxon>
        <taxon>malvids</taxon>
        <taxon>Sapindales</taxon>
        <taxon>Meliaceae</taxon>
        <taxon>Melia</taxon>
    </lineage>
</organism>
<comment type="caution">
    <text evidence="1">The sequence shown here is derived from an EMBL/GenBank/DDBJ whole genome shotgun (WGS) entry which is preliminary data.</text>
</comment>
<evidence type="ECO:0000313" key="1">
    <source>
        <dbReference type="EMBL" id="KAJ4703556.1"/>
    </source>
</evidence>
<protein>
    <submittedName>
        <fullName evidence="1">O-methyltransferase</fullName>
    </submittedName>
</protein>
<dbReference type="Proteomes" id="UP001164539">
    <property type="component" value="Chromosome 13"/>
</dbReference>
<gene>
    <name evidence="1" type="ORF">OWV82_023443</name>
</gene>
<dbReference type="EMBL" id="CM051406">
    <property type="protein sequence ID" value="KAJ4703556.1"/>
    <property type="molecule type" value="Genomic_DNA"/>
</dbReference>
<name>A0ACC1WXA9_MELAZ</name>
<proteinExistence type="predicted"/>
<evidence type="ECO:0000313" key="2">
    <source>
        <dbReference type="Proteomes" id="UP001164539"/>
    </source>
</evidence>
<keyword evidence="2" id="KW-1185">Reference proteome</keyword>